<dbReference type="AlphaFoldDB" id="A0A7C3WR86"/>
<name>A0A7C3WR86_9BACT</name>
<dbReference type="EMBL" id="DTGA01000091">
    <property type="protein sequence ID" value="HGB30990.1"/>
    <property type="molecule type" value="Genomic_DNA"/>
</dbReference>
<accession>A0A7C3WR86</accession>
<sequence length="99" mass="11653">MDSKEISEKFIPGRIFRLDEIKKVLENMRIYALSGELEKNGYCLIIDQVEDRAGKQGLVYSWDLYTIEERDLSEWLKGGAYFYSEEELIEDLYDNDVIS</sequence>
<evidence type="ECO:0000313" key="1">
    <source>
        <dbReference type="EMBL" id="HGB30990.1"/>
    </source>
</evidence>
<protein>
    <submittedName>
        <fullName evidence="1">Uncharacterized protein</fullName>
    </submittedName>
</protein>
<organism evidence="1">
    <name type="scientific">Dictyoglomus turgidum</name>
    <dbReference type="NCBI Taxonomy" id="513050"/>
    <lineage>
        <taxon>Bacteria</taxon>
        <taxon>Pseudomonadati</taxon>
        <taxon>Dictyoglomota</taxon>
        <taxon>Dictyoglomia</taxon>
        <taxon>Dictyoglomales</taxon>
        <taxon>Dictyoglomaceae</taxon>
        <taxon>Dictyoglomus</taxon>
    </lineage>
</organism>
<reference evidence="1" key="1">
    <citation type="journal article" date="2020" name="mSystems">
        <title>Genome- and Community-Level Interaction Insights into Carbon Utilization and Element Cycling Functions of Hydrothermarchaeota in Hydrothermal Sediment.</title>
        <authorList>
            <person name="Zhou Z."/>
            <person name="Liu Y."/>
            <person name="Xu W."/>
            <person name="Pan J."/>
            <person name="Luo Z.H."/>
            <person name="Li M."/>
        </authorList>
    </citation>
    <scope>NUCLEOTIDE SEQUENCE [LARGE SCALE GENOMIC DNA]</scope>
    <source>
        <strain evidence="1">SpSt-751</strain>
    </source>
</reference>
<gene>
    <name evidence="1" type="ORF">ENV35_03840</name>
</gene>
<proteinExistence type="predicted"/>
<comment type="caution">
    <text evidence="1">The sequence shown here is derived from an EMBL/GenBank/DDBJ whole genome shotgun (WGS) entry which is preliminary data.</text>
</comment>